<feature type="transmembrane region" description="Helical" evidence="7">
    <location>
        <begin position="283"/>
        <end position="306"/>
    </location>
</feature>
<dbReference type="PANTHER" id="PTHR43738:SF1">
    <property type="entry name" value="HEMIN TRANSPORT SYSTEM PERMEASE PROTEIN HRTB-RELATED"/>
    <property type="match status" value="1"/>
</dbReference>
<evidence type="ECO:0000256" key="7">
    <source>
        <dbReference type="SAM" id="Phobius"/>
    </source>
</evidence>
<comment type="subcellular location">
    <subcellularLocation>
        <location evidence="1">Cell membrane</location>
        <topology evidence="1">Multi-pass membrane protein</topology>
    </subcellularLocation>
</comment>
<keyword evidence="6 7" id="KW-0472">Membrane</keyword>
<reference evidence="9 10" key="1">
    <citation type="submission" date="2020-11" db="EMBL/GenBank/DDBJ databases">
        <title>Amino acid is mineralized and recycled by bacteria in oceanic microbiome.</title>
        <authorList>
            <person name="Zheng L.Y."/>
        </authorList>
    </citation>
    <scope>NUCLEOTIDE SEQUENCE [LARGE SCALE GENOMIC DNA]</scope>
    <source>
        <strain evidence="9 10">A32-1</strain>
    </source>
</reference>
<evidence type="ECO:0000259" key="8">
    <source>
        <dbReference type="Pfam" id="PF02687"/>
    </source>
</evidence>
<accession>A0A7S8MUK8</accession>
<evidence type="ECO:0000313" key="10">
    <source>
        <dbReference type="Proteomes" id="UP000594480"/>
    </source>
</evidence>
<evidence type="ECO:0000256" key="5">
    <source>
        <dbReference type="ARBA" id="ARBA00022989"/>
    </source>
</evidence>
<feature type="transmembrane region" description="Helical" evidence="7">
    <location>
        <begin position="318"/>
        <end position="337"/>
    </location>
</feature>
<proteinExistence type="predicted"/>
<name>A0A7S8MUK8_9MICO</name>
<dbReference type="InterPro" id="IPR003838">
    <property type="entry name" value="ABC3_permease_C"/>
</dbReference>
<keyword evidence="3" id="KW-1003">Cell membrane</keyword>
<evidence type="ECO:0000256" key="6">
    <source>
        <dbReference type="ARBA" id="ARBA00023136"/>
    </source>
</evidence>
<keyword evidence="5 7" id="KW-1133">Transmembrane helix</keyword>
<keyword evidence="4 7" id="KW-0812">Transmembrane</keyword>
<dbReference type="RefSeq" id="WP_195691548.1">
    <property type="nucleotide sequence ID" value="NZ_CP064760.1"/>
</dbReference>
<protein>
    <submittedName>
        <fullName evidence="9">ABC transporter permease</fullName>
    </submittedName>
</protein>
<dbReference type="Proteomes" id="UP000594480">
    <property type="component" value="Chromosome"/>
</dbReference>
<dbReference type="AlphaFoldDB" id="A0A7S8MUK8"/>
<dbReference type="KEGG" id="msf:IT882_08585"/>
<evidence type="ECO:0000313" key="9">
    <source>
        <dbReference type="EMBL" id="QPE03444.1"/>
    </source>
</evidence>
<feature type="transmembrane region" description="Helical" evidence="7">
    <location>
        <begin position="232"/>
        <end position="256"/>
    </location>
</feature>
<dbReference type="EMBL" id="CP064760">
    <property type="protein sequence ID" value="QPE03444.1"/>
    <property type="molecule type" value="Genomic_DNA"/>
</dbReference>
<evidence type="ECO:0000256" key="1">
    <source>
        <dbReference type="ARBA" id="ARBA00004651"/>
    </source>
</evidence>
<evidence type="ECO:0000256" key="4">
    <source>
        <dbReference type="ARBA" id="ARBA00022692"/>
    </source>
</evidence>
<dbReference type="Pfam" id="PF02687">
    <property type="entry name" value="FtsX"/>
    <property type="match status" value="1"/>
</dbReference>
<evidence type="ECO:0000256" key="2">
    <source>
        <dbReference type="ARBA" id="ARBA00022448"/>
    </source>
</evidence>
<feature type="transmembrane region" description="Helical" evidence="7">
    <location>
        <begin position="15"/>
        <end position="41"/>
    </location>
</feature>
<organism evidence="9 10">
    <name type="scientific">Microbacterium schleiferi</name>
    <dbReference type="NCBI Taxonomy" id="69362"/>
    <lineage>
        <taxon>Bacteria</taxon>
        <taxon>Bacillati</taxon>
        <taxon>Actinomycetota</taxon>
        <taxon>Actinomycetes</taxon>
        <taxon>Micrococcales</taxon>
        <taxon>Microbacteriaceae</taxon>
        <taxon>Microbacterium</taxon>
    </lineage>
</organism>
<keyword evidence="2" id="KW-0813">Transport</keyword>
<evidence type="ECO:0000256" key="3">
    <source>
        <dbReference type="ARBA" id="ARBA00022475"/>
    </source>
</evidence>
<keyword evidence="10" id="KW-1185">Reference proteome</keyword>
<feature type="domain" description="ABC3 transporter permease C-terminal" evidence="8">
    <location>
        <begin position="234"/>
        <end position="345"/>
    </location>
</feature>
<sequence length="353" mass="35458">MFVAWRDLRFARGRFVLIGAVVALITILVGFLSGLTGGLAWQNVSGVVGLSADRVVLGPSSPGATPSYADSAITAQQEAQWQDAAGVTTVTPLGISQARAETADAREAVAVFGGALPAAPTADGQIVLSSGAARALSADPGDTVTIAGTDFAVTSITADDWYSHTPVVYTTLSDWQSLAAMLGTPGAFATALLVTGDVADAAGVDATATTVSSSVLASLTSLPAFRSEIGSLALIIALLFGISALVVGSFFAVWTMQRRGDVAILKALGATNRALVRDALGQAAVILAAGTVLGMAVVVAAALALGDALPFLLNPLTTVVPAVLLIVLGLVGAGFSLRTITTADPLTALGSNR</sequence>
<dbReference type="GO" id="GO:0005886">
    <property type="term" value="C:plasma membrane"/>
    <property type="evidence" value="ECO:0007669"/>
    <property type="project" value="UniProtKB-SubCell"/>
</dbReference>
<dbReference type="InterPro" id="IPR051125">
    <property type="entry name" value="ABC-4/HrtB_transporter"/>
</dbReference>
<dbReference type="PANTHER" id="PTHR43738">
    <property type="entry name" value="ABC TRANSPORTER, MEMBRANE PROTEIN"/>
    <property type="match status" value="1"/>
</dbReference>
<gene>
    <name evidence="9" type="ORF">IT882_08585</name>
</gene>